<dbReference type="Pfam" id="PF12697">
    <property type="entry name" value="Abhydrolase_6"/>
    <property type="match status" value="1"/>
</dbReference>
<dbReference type="PANTHER" id="PTHR43689:SF8">
    <property type="entry name" value="ALPHA_BETA-HYDROLASES SUPERFAMILY PROTEIN"/>
    <property type="match status" value="1"/>
</dbReference>
<dbReference type="AlphaFoldDB" id="A0A6M8UJK8"/>
<keyword evidence="2" id="KW-0378">Hydrolase</keyword>
<evidence type="ECO:0000259" key="1">
    <source>
        <dbReference type="Pfam" id="PF12697"/>
    </source>
</evidence>
<dbReference type="InterPro" id="IPR029058">
    <property type="entry name" value="AB_hydrolase_fold"/>
</dbReference>
<dbReference type="GO" id="GO:0016787">
    <property type="term" value="F:hydrolase activity"/>
    <property type="evidence" value="ECO:0007669"/>
    <property type="project" value="UniProtKB-KW"/>
</dbReference>
<dbReference type="InterPro" id="IPR000073">
    <property type="entry name" value="AB_hydrolase_1"/>
</dbReference>
<dbReference type="Proteomes" id="UP000505325">
    <property type="component" value="Chromosome"/>
</dbReference>
<sequence length="245" mass="26533">MKLPDSEGLPLILLGGTLCDAALWQAVSDKLTVSDIRCIPLQGAHSAQSMADVLLETLPPRFLLAGFSLGAIVALHIMATAPQRLAGLALISVNPLVDSPENIAPRRRALAEARSVGLTAYLTEALWPRYVAAHRLDDVALCQTITAMAERCGLAVFAEQTDIAMHRHDQRSALGQLRVPITLLNGAEDPICTPWHHQAVAQAAPDARWLTFPACGHFVPLEEPELTAAALQHWINEAQRCDLTR</sequence>
<accession>A0A6M8UJK8</accession>
<evidence type="ECO:0000313" key="2">
    <source>
        <dbReference type="EMBL" id="QKJ88597.1"/>
    </source>
</evidence>
<gene>
    <name evidence="2" type="ORF">PMPD1_3683</name>
</gene>
<name>A0A6M8UJK8_9GAMM</name>
<proteinExistence type="predicted"/>
<dbReference type="KEGG" id="pmak:PMPD1_3683"/>
<protein>
    <submittedName>
        <fullName evidence="2">Alpha/beta hydrolase</fullName>
    </submittedName>
</protein>
<keyword evidence="3" id="KW-1185">Reference proteome</keyword>
<organism evidence="2 3">
    <name type="scientific">Paramixta manurensis</name>
    <dbReference type="NCBI Taxonomy" id="2740817"/>
    <lineage>
        <taxon>Bacteria</taxon>
        <taxon>Pseudomonadati</taxon>
        <taxon>Pseudomonadota</taxon>
        <taxon>Gammaproteobacteria</taxon>
        <taxon>Enterobacterales</taxon>
        <taxon>Erwiniaceae</taxon>
        <taxon>Paramixta</taxon>
    </lineage>
</organism>
<reference evidence="2 3" key="1">
    <citation type="submission" date="2020-06" db="EMBL/GenBank/DDBJ databases">
        <title>Genome sequence of Paramixta manurensis strain PD-1.</title>
        <authorList>
            <person name="Lee C.W."/>
            <person name="Kim J."/>
        </authorList>
    </citation>
    <scope>NUCLEOTIDE SEQUENCE [LARGE SCALE GENOMIC DNA]</scope>
    <source>
        <strain evidence="2 3">PD-1</strain>
    </source>
</reference>
<dbReference type="RefSeq" id="WP_173635452.1">
    <property type="nucleotide sequence ID" value="NZ_CP054212.1"/>
</dbReference>
<dbReference type="EMBL" id="CP054212">
    <property type="protein sequence ID" value="QKJ88597.1"/>
    <property type="molecule type" value="Genomic_DNA"/>
</dbReference>
<dbReference type="Gene3D" id="3.40.50.1820">
    <property type="entry name" value="alpha/beta hydrolase"/>
    <property type="match status" value="1"/>
</dbReference>
<dbReference type="SUPFAM" id="SSF53474">
    <property type="entry name" value="alpha/beta-Hydrolases"/>
    <property type="match status" value="1"/>
</dbReference>
<dbReference type="PANTHER" id="PTHR43689">
    <property type="entry name" value="HYDROLASE"/>
    <property type="match status" value="1"/>
</dbReference>
<evidence type="ECO:0000313" key="3">
    <source>
        <dbReference type="Proteomes" id="UP000505325"/>
    </source>
</evidence>
<feature type="domain" description="AB hydrolase-1" evidence="1">
    <location>
        <begin position="50"/>
        <end position="230"/>
    </location>
</feature>